<feature type="compositionally biased region" description="Polar residues" evidence="4">
    <location>
        <begin position="1"/>
        <end position="11"/>
    </location>
</feature>
<evidence type="ECO:0000256" key="1">
    <source>
        <dbReference type="ARBA" id="ARBA00022723"/>
    </source>
</evidence>
<dbReference type="InterPro" id="IPR044817">
    <property type="entry name" value="SBP-like"/>
</dbReference>
<feature type="region of interest" description="Disordered" evidence="4">
    <location>
        <begin position="111"/>
        <end position="169"/>
    </location>
</feature>
<name>A0A9D4TST9_CHLVU</name>
<keyword evidence="1" id="KW-0479">Metal-binding</keyword>
<accession>A0A9D4TST9</accession>
<dbReference type="GO" id="GO:0003677">
    <property type="term" value="F:DNA binding"/>
    <property type="evidence" value="ECO:0007669"/>
    <property type="project" value="InterPro"/>
</dbReference>
<dbReference type="PANTHER" id="PTHR31251:SF169">
    <property type="entry name" value="SQUAMOSA PROMOTER-BINDING-LIKE PROTEIN 8"/>
    <property type="match status" value="1"/>
</dbReference>
<sequence>MSTFVNASRSSGRPLRALTSSSLPPADSDGDSEPHDNRLMNQRCQHCGTALHNHKRFYKRYRVCEKDALAPAVLQGGELKRFCQQCGRFHPLDFFDGTMRTCREQLARHASLKRKRRREKANAAAASPPAEGAAAAGATQRPAPKQRKLQPAAPAAARGQQQQQQQQVDPQLPLLCLPTTSDRDETNALLLQLRQWVPPQPPREPPAQEQLAQQPTLAHQQLQHPLPAAKLVQPVPYRPMLAASQRGDKHSPGVGDLAQPPHSVNQAELQAELQAALAAIWQSGTPSPVAHVPNSWLHSAARQHQRATHELHLQQQHQQSGGWTVAAQAPALQAHGVAGWPAQQQLRTGVAWQQSPLVPSPAAQHAADPQALGQGLLLAGLQLLVQAAAEGLEKERQAPEPPPLGLPDLLSLLREMVAGDSSANASCGGRAYAASLDTNMLQRLPAQ</sequence>
<dbReference type="AlphaFoldDB" id="A0A9D4TST9"/>
<keyword evidence="3" id="KW-0862">Zinc</keyword>
<proteinExistence type="predicted"/>
<dbReference type="PANTHER" id="PTHR31251">
    <property type="entry name" value="SQUAMOSA PROMOTER-BINDING-LIKE PROTEIN 4"/>
    <property type="match status" value="1"/>
</dbReference>
<dbReference type="InterPro" id="IPR036893">
    <property type="entry name" value="SBP_sf"/>
</dbReference>
<dbReference type="EMBL" id="SIDB01000004">
    <property type="protein sequence ID" value="KAI3433657.1"/>
    <property type="molecule type" value="Genomic_DNA"/>
</dbReference>
<dbReference type="Gene3D" id="4.10.1100.10">
    <property type="entry name" value="Transcription factor, SBP-box domain"/>
    <property type="match status" value="1"/>
</dbReference>
<dbReference type="InterPro" id="IPR004333">
    <property type="entry name" value="SBP_dom"/>
</dbReference>
<feature type="compositionally biased region" description="Low complexity" evidence="4">
    <location>
        <begin position="122"/>
        <end position="169"/>
    </location>
</feature>
<evidence type="ECO:0000259" key="5">
    <source>
        <dbReference type="PROSITE" id="PS51141"/>
    </source>
</evidence>
<evidence type="ECO:0000256" key="3">
    <source>
        <dbReference type="ARBA" id="ARBA00022833"/>
    </source>
</evidence>
<evidence type="ECO:0000256" key="2">
    <source>
        <dbReference type="ARBA" id="ARBA00022771"/>
    </source>
</evidence>
<evidence type="ECO:0000256" key="4">
    <source>
        <dbReference type="SAM" id="MobiDB-lite"/>
    </source>
</evidence>
<dbReference type="OrthoDB" id="515760at2759"/>
<dbReference type="GO" id="GO:0005634">
    <property type="term" value="C:nucleus"/>
    <property type="evidence" value="ECO:0007669"/>
    <property type="project" value="InterPro"/>
</dbReference>
<comment type="caution">
    <text evidence="6">The sequence shown here is derived from an EMBL/GenBank/DDBJ whole genome shotgun (WGS) entry which is preliminary data.</text>
</comment>
<dbReference type="Proteomes" id="UP001055712">
    <property type="component" value="Unassembled WGS sequence"/>
</dbReference>
<feature type="domain" description="SBP-type" evidence="5">
    <location>
        <begin position="39"/>
        <end position="116"/>
    </location>
</feature>
<dbReference type="SUPFAM" id="SSF103612">
    <property type="entry name" value="SBT domain"/>
    <property type="match status" value="1"/>
</dbReference>
<reference evidence="6" key="1">
    <citation type="journal article" date="2019" name="Plant J.">
        <title>Chlorella vulgaris genome assembly and annotation reveals the molecular basis for metabolic acclimation to high light conditions.</title>
        <authorList>
            <person name="Cecchin M."/>
            <person name="Marcolungo L."/>
            <person name="Rossato M."/>
            <person name="Girolomoni L."/>
            <person name="Cosentino E."/>
            <person name="Cuine S."/>
            <person name="Li-Beisson Y."/>
            <person name="Delledonne M."/>
            <person name="Ballottari M."/>
        </authorList>
    </citation>
    <scope>NUCLEOTIDE SEQUENCE</scope>
    <source>
        <strain evidence="6">211/11P</strain>
    </source>
</reference>
<reference evidence="6" key="2">
    <citation type="submission" date="2020-11" db="EMBL/GenBank/DDBJ databases">
        <authorList>
            <person name="Cecchin M."/>
            <person name="Marcolungo L."/>
            <person name="Rossato M."/>
            <person name="Girolomoni L."/>
            <person name="Cosentino E."/>
            <person name="Cuine S."/>
            <person name="Li-Beisson Y."/>
            <person name="Delledonne M."/>
            <person name="Ballottari M."/>
        </authorList>
    </citation>
    <scope>NUCLEOTIDE SEQUENCE</scope>
    <source>
        <strain evidence="6">211/11P</strain>
        <tissue evidence="6">Whole cell</tissue>
    </source>
</reference>
<gene>
    <name evidence="6" type="ORF">D9Q98_003466</name>
</gene>
<feature type="region of interest" description="Disordered" evidence="4">
    <location>
        <begin position="1"/>
        <end position="37"/>
    </location>
</feature>
<organism evidence="6 7">
    <name type="scientific">Chlorella vulgaris</name>
    <name type="common">Green alga</name>
    <dbReference type="NCBI Taxonomy" id="3077"/>
    <lineage>
        <taxon>Eukaryota</taxon>
        <taxon>Viridiplantae</taxon>
        <taxon>Chlorophyta</taxon>
        <taxon>core chlorophytes</taxon>
        <taxon>Trebouxiophyceae</taxon>
        <taxon>Chlorellales</taxon>
        <taxon>Chlorellaceae</taxon>
        <taxon>Chlorella clade</taxon>
        <taxon>Chlorella</taxon>
    </lineage>
</organism>
<dbReference type="PROSITE" id="PS51141">
    <property type="entry name" value="ZF_SBP"/>
    <property type="match status" value="1"/>
</dbReference>
<dbReference type="Pfam" id="PF03110">
    <property type="entry name" value="SBP"/>
    <property type="match status" value="1"/>
</dbReference>
<evidence type="ECO:0000313" key="7">
    <source>
        <dbReference type="Proteomes" id="UP001055712"/>
    </source>
</evidence>
<dbReference type="GO" id="GO:0008270">
    <property type="term" value="F:zinc ion binding"/>
    <property type="evidence" value="ECO:0007669"/>
    <property type="project" value="UniProtKB-KW"/>
</dbReference>
<protein>
    <recommendedName>
        <fullName evidence="5">SBP-type domain-containing protein</fullName>
    </recommendedName>
</protein>
<keyword evidence="2" id="KW-0863">Zinc-finger</keyword>
<evidence type="ECO:0000313" key="6">
    <source>
        <dbReference type="EMBL" id="KAI3433657.1"/>
    </source>
</evidence>
<keyword evidence="7" id="KW-1185">Reference proteome</keyword>
<feature type="region of interest" description="Disordered" evidence="4">
    <location>
        <begin position="197"/>
        <end position="221"/>
    </location>
</feature>